<protein>
    <recommendedName>
        <fullName evidence="8">NACHT domain-containing protein</fullName>
    </recommendedName>
</protein>
<keyword evidence="7" id="KW-1185">Reference proteome</keyword>
<name>A0A8H4ZRP4_9HYPO</name>
<reference evidence="6 7" key="1">
    <citation type="journal article" date="2020" name="BMC Genomics">
        <title>Correction to: Identification and distribution of gene clusters required for synthesis of sphingolipid metabolism inhibitors in diverse species of the filamentous fungus Fusarium.</title>
        <authorList>
            <person name="Kim H.S."/>
            <person name="Lohmar J.M."/>
            <person name="Busman M."/>
            <person name="Brown D.W."/>
            <person name="Naumann T.A."/>
            <person name="Divon H.H."/>
            <person name="Lysoe E."/>
            <person name="Uhlig S."/>
            <person name="Proctor R.H."/>
        </authorList>
    </citation>
    <scope>NUCLEOTIDE SEQUENCE [LARGE SCALE GENOMIC DNA]</scope>
    <source>
        <strain evidence="6 7">NRRL 25214</strain>
    </source>
</reference>
<dbReference type="PROSITE" id="PS50297">
    <property type="entry name" value="ANK_REP_REGION"/>
    <property type="match status" value="1"/>
</dbReference>
<keyword evidence="2" id="KW-0040">ANK repeat</keyword>
<dbReference type="Pfam" id="PF24883">
    <property type="entry name" value="NPHP3_N"/>
    <property type="match status" value="1"/>
</dbReference>
<evidence type="ECO:0000256" key="1">
    <source>
        <dbReference type="ARBA" id="ARBA00022737"/>
    </source>
</evidence>
<comment type="caution">
    <text evidence="6">The sequence shown here is derived from an EMBL/GenBank/DDBJ whole genome shotgun (WGS) entry which is preliminary data.</text>
</comment>
<evidence type="ECO:0000259" key="4">
    <source>
        <dbReference type="Pfam" id="PF22939"/>
    </source>
</evidence>
<feature type="repeat" description="ANK" evidence="2">
    <location>
        <begin position="637"/>
        <end position="669"/>
    </location>
</feature>
<evidence type="ECO:0000259" key="5">
    <source>
        <dbReference type="Pfam" id="PF24883"/>
    </source>
</evidence>
<dbReference type="Pfam" id="PF20233">
    <property type="entry name" value="DUF6590"/>
    <property type="match status" value="1"/>
</dbReference>
<dbReference type="Pfam" id="PF12796">
    <property type="entry name" value="Ank_2"/>
    <property type="match status" value="2"/>
</dbReference>
<proteinExistence type="predicted"/>
<dbReference type="AlphaFoldDB" id="A0A8H4ZRP4"/>
<dbReference type="InterPro" id="IPR046497">
    <property type="entry name" value="DUF6590"/>
</dbReference>
<dbReference type="Pfam" id="PF22939">
    <property type="entry name" value="WHD_GPIID"/>
    <property type="match status" value="1"/>
</dbReference>
<feature type="repeat" description="ANK" evidence="2">
    <location>
        <begin position="705"/>
        <end position="737"/>
    </location>
</feature>
<dbReference type="Proteomes" id="UP000573603">
    <property type="component" value="Unassembled WGS sequence"/>
</dbReference>
<dbReference type="InterPro" id="IPR002110">
    <property type="entry name" value="Ankyrin_rpt"/>
</dbReference>
<evidence type="ECO:0008006" key="8">
    <source>
        <dbReference type="Google" id="ProtNLM"/>
    </source>
</evidence>
<feature type="domain" description="DUF6590" evidence="3">
    <location>
        <begin position="854"/>
        <end position="911"/>
    </location>
</feature>
<dbReference type="InterPro" id="IPR056884">
    <property type="entry name" value="NPHP3-like_N"/>
</dbReference>
<evidence type="ECO:0000259" key="3">
    <source>
        <dbReference type="Pfam" id="PF20233"/>
    </source>
</evidence>
<evidence type="ECO:0000256" key="2">
    <source>
        <dbReference type="PROSITE-ProRule" id="PRU00023"/>
    </source>
</evidence>
<keyword evidence="1" id="KW-0677">Repeat</keyword>
<dbReference type="SMART" id="SM00248">
    <property type="entry name" value="ANK"/>
    <property type="match status" value="7"/>
</dbReference>
<dbReference type="EMBL" id="JABEVY010000078">
    <property type="protein sequence ID" value="KAF5250996.1"/>
    <property type="molecule type" value="Genomic_DNA"/>
</dbReference>
<evidence type="ECO:0000313" key="6">
    <source>
        <dbReference type="EMBL" id="KAF5250996.1"/>
    </source>
</evidence>
<dbReference type="PANTHER" id="PTHR10039">
    <property type="entry name" value="AMELOGENIN"/>
    <property type="match status" value="1"/>
</dbReference>
<dbReference type="PRINTS" id="PR01415">
    <property type="entry name" value="ANKYRIN"/>
</dbReference>
<feature type="domain" description="Nephrocystin 3-like N-terminal" evidence="5">
    <location>
        <begin position="158"/>
        <end position="324"/>
    </location>
</feature>
<dbReference type="Gene3D" id="3.40.50.300">
    <property type="entry name" value="P-loop containing nucleotide triphosphate hydrolases"/>
    <property type="match status" value="1"/>
</dbReference>
<evidence type="ECO:0000313" key="7">
    <source>
        <dbReference type="Proteomes" id="UP000573603"/>
    </source>
</evidence>
<dbReference type="Gene3D" id="1.25.40.20">
    <property type="entry name" value="Ankyrin repeat-containing domain"/>
    <property type="match status" value="1"/>
</dbReference>
<dbReference type="PROSITE" id="PS50088">
    <property type="entry name" value="ANK_REPEAT"/>
    <property type="match status" value="3"/>
</dbReference>
<dbReference type="PANTHER" id="PTHR10039:SF15">
    <property type="entry name" value="NACHT DOMAIN-CONTAINING PROTEIN"/>
    <property type="match status" value="1"/>
</dbReference>
<sequence>MDPLGATAAKGATIQQRRLHEEIRGFEGIFLQVKDSLENERADADRTSRIYLLEGPYSPFKRLEALFESIKVKLEPKKGLSKVFSSLTWPFDEKDVSELIAAIQRETGLLQLLLESDSRLNNVYNAQAADQRRKVLDWITKINFTYDQEVHLDRIQPGTGQWLLESDEFKGWVGGEYQTLYCPGIPGAGKTILTSLIIDHLQTNYQSEDSRVIYAFCNFSHQGEQTTRALLAALLKQTFQGETQIDLQVTRLYESQHSPELSFSREEMIEALVSSISYFSRVFVVINAIGELDTSRGCRDSFLASLRTISANLVGKISLFMTSRMIPDIAASFEGSTTLEITASEMDINRFTEGQMSRLPSFVTRRPDLQSEISDTIAKAAQGIDIMSRIDNEKPQAQRRLAYQVLEWLTRAQRALTPRELQHALAVEPDSAENYLDEDNLPEENELVSACAGLVIVDKTNGIIRLVHYTVQDFFERNQTELFSVDERCITSICLKYFSFEALDGSCTSDDEYETRLRSNPFYSYAARNWGHHARNSDMSQILDSILPLLGDLSKIEAMSQALLTGSQEVTFEGRYSGYSQLFPKESSTWLFRKIPICDSGGMSVLSWAASRGHLGVVSFLAERGSADTGIDEDDHYGHTPLLMAARNGHKTTVEYLLEKGASAHAMDRHGRTPLSWAAGEGHSQVVGAILARNLGLDVDAVDEKGRSSLLLGAQRGFDIVVRLLLEAGAAPDKADKPGRTPLSWAVKYPDVVELLLQAKAGMSANDTDQLSPLSYACAGAYEITARLLLEHGANVNARGKNGQSPLECITTKENYEKIICLLQEHGWREDIADGQQVTSRERIVGTNGESEILDPREPELGFAPIRVRLYEPVKVLAKEMRVNYSKLTTIEYNIKVLFIGRVMTEDLDIVTDAVNESWRRRKKNREEERSL</sequence>
<dbReference type="InterPro" id="IPR027417">
    <property type="entry name" value="P-loop_NTPase"/>
</dbReference>
<dbReference type="SUPFAM" id="SSF48403">
    <property type="entry name" value="Ankyrin repeat"/>
    <property type="match status" value="1"/>
</dbReference>
<feature type="repeat" description="ANK" evidence="2">
    <location>
        <begin position="769"/>
        <end position="801"/>
    </location>
</feature>
<dbReference type="InterPro" id="IPR054471">
    <property type="entry name" value="GPIID_WHD"/>
</dbReference>
<feature type="domain" description="GPI inositol-deacylase winged helix" evidence="4">
    <location>
        <begin position="398"/>
        <end position="478"/>
    </location>
</feature>
<accession>A0A8H4ZRP4</accession>
<dbReference type="InterPro" id="IPR036770">
    <property type="entry name" value="Ankyrin_rpt-contain_sf"/>
</dbReference>
<organism evidence="6 7">
    <name type="scientific">Fusarium anthophilum</name>
    <dbReference type="NCBI Taxonomy" id="48485"/>
    <lineage>
        <taxon>Eukaryota</taxon>
        <taxon>Fungi</taxon>
        <taxon>Dikarya</taxon>
        <taxon>Ascomycota</taxon>
        <taxon>Pezizomycotina</taxon>
        <taxon>Sordariomycetes</taxon>
        <taxon>Hypocreomycetidae</taxon>
        <taxon>Hypocreales</taxon>
        <taxon>Nectriaceae</taxon>
        <taxon>Fusarium</taxon>
        <taxon>Fusarium fujikuroi species complex</taxon>
    </lineage>
</organism>
<gene>
    <name evidence="6" type="ORF">FANTH_3860</name>
</gene>